<organism evidence="1 2">
    <name type="scientific">Leekyejoonella antrihumi</name>
    <dbReference type="NCBI Taxonomy" id="1660198"/>
    <lineage>
        <taxon>Bacteria</taxon>
        <taxon>Bacillati</taxon>
        <taxon>Actinomycetota</taxon>
        <taxon>Actinomycetes</taxon>
        <taxon>Micrococcales</taxon>
        <taxon>Dermacoccaceae</taxon>
        <taxon>Leekyejoonella</taxon>
    </lineage>
</organism>
<comment type="caution">
    <text evidence="1">The sequence shown here is derived from an EMBL/GenBank/DDBJ whole genome shotgun (WGS) entry which is preliminary data.</text>
</comment>
<keyword evidence="2" id="KW-1185">Reference proteome</keyword>
<dbReference type="Proteomes" id="UP000320244">
    <property type="component" value="Unassembled WGS sequence"/>
</dbReference>
<reference evidence="1 2" key="2">
    <citation type="submission" date="2019-08" db="EMBL/GenBank/DDBJ databases">
        <title>Jejuicoccus antrihumi gen. nov., sp. nov., a new member of the family Dermacoccaceae isolated from a cave.</title>
        <authorList>
            <person name="Schumann P."/>
            <person name="Kim I.S."/>
        </authorList>
    </citation>
    <scope>NUCLEOTIDE SEQUENCE [LARGE SCALE GENOMIC DNA]</scope>
    <source>
        <strain evidence="1 2">C5-26</strain>
    </source>
</reference>
<name>A0A563E553_9MICO</name>
<evidence type="ECO:0000313" key="1">
    <source>
        <dbReference type="EMBL" id="TWP37636.1"/>
    </source>
</evidence>
<reference evidence="1 2" key="1">
    <citation type="submission" date="2019-05" db="EMBL/GenBank/DDBJ databases">
        <authorList>
            <person name="Lee S.D."/>
        </authorList>
    </citation>
    <scope>NUCLEOTIDE SEQUENCE [LARGE SCALE GENOMIC DNA]</scope>
    <source>
        <strain evidence="1 2">C5-26</strain>
    </source>
</reference>
<proteinExistence type="predicted"/>
<evidence type="ECO:0000313" key="2">
    <source>
        <dbReference type="Proteomes" id="UP000320244"/>
    </source>
</evidence>
<dbReference type="EMBL" id="VCQV01000005">
    <property type="protein sequence ID" value="TWP37636.1"/>
    <property type="molecule type" value="Genomic_DNA"/>
</dbReference>
<dbReference type="OrthoDB" id="3209715at2"/>
<dbReference type="AlphaFoldDB" id="A0A563E553"/>
<protein>
    <submittedName>
        <fullName evidence="1">Uncharacterized protein</fullName>
    </submittedName>
</protein>
<gene>
    <name evidence="1" type="ORF">FGL98_05350</name>
</gene>
<sequence length="66" mass="7447">MVLPDAWRVQHSQGLAPIDDALHQNGVTLRSDTVLHVSLLGFRLDPDAFIDQVERAHVHLGSRIRR</sequence>
<accession>A0A563E553</accession>
<dbReference type="RefSeq" id="WP_146315703.1">
    <property type="nucleotide sequence ID" value="NZ_VCQV01000005.1"/>
</dbReference>